<dbReference type="InterPro" id="IPR003593">
    <property type="entry name" value="AAA+_ATPase"/>
</dbReference>
<dbReference type="SMART" id="SM00382">
    <property type="entry name" value="AAA"/>
    <property type="match status" value="1"/>
</dbReference>
<keyword evidence="3" id="KW-0813">Transport</keyword>
<comment type="subcellular location">
    <subcellularLocation>
        <location evidence="1">Cell membrane</location>
        <topology evidence="1">Peripheral membrane protein</topology>
    </subcellularLocation>
</comment>
<gene>
    <name evidence="9" type="ORF">SAMN04490239_0338</name>
</gene>
<organism evidence="9 10">
    <name type="scientific">Rhodococcus koreensis</name>
    <dbReference type="NCBI Taxonomy" id="99653"/>
    <lineage>
        <taxon>Bacteria</taxon>
        <taxon>Bacillati</taxon>
        <taxon>Actinomycetota</taxon>
        <taxon>Actinomycetes</taxon>
        <taxon>Mycobacteriales</taxon>
        <taxon>Nocardiaceae</taxon>
        <taxon>Rhodococcus</taxon>
    </lineage>
</organism>
<dbReference type="InterPro" id="IPR050763">
    <property type="entry name" value="ABC_transporter_ATP-binding"/>
</dbReference>
<dbReference type="EMBL" id="FNSV01000002">
    <property type="protein sequence ID" value="SEB31328.1"/>
    <property type="molecule type" value="Genomic_DNA"/>
</dbReference>
<keyword evidence="10" id="KW-1185">Reference proteome</keyword>
<evidence type="ECO:0000256" key="4">
    <source>
        <dbReference type="ARBA" id="ARBA00022741"/>
    </source>
</evidence>
<sequence>MLHPRRRRDTGVPIPNSLVPFVNSGGEHFTDRDHELAGYSASMPHCPNPESGKYHGQMVPDHQGREAARPHPPQRGAADSVIEMRGLSKRFGDLVAVDALDLDVHRGEVFGYLGPNGSGKSTTIRMLFDFIRPSAGTYTVLGGSGADPAIRRRVGYIPGELRFDPRYTTSDLIAFYGHLRGDIDTTYVDELLARFDLDPARPIGQLSTGNRRKTAIVQAFLHRPELLILDEPTAGLDPLLQHEFHQLIGDVTRAGATVFLSSHVLPEVEALADRVAILRTGRLVTVAAVDELARHARQHIDLHLAGEASAEPFDKLPGVVRATASGAVIRLVVEGNLDAVLKAAATLPVRRIVTHETDLEDAFLDFYRDQP</sequence>
<protein>
    <submittedName>
        <fullName evidence="9">ABC-2 type transport system ATP-binding protein</fullName>
    </submittedName>
</protein>
<evidence type="ECO:0000313" key="10">
    <source>
        <dbReference type="Proteomes" id="UP000183561"/>
    </source>
</evidence>
<dbReference type="GO" id="GO:0005886">
    <property type="term" value="C:plasma membrane"/>
    <property type="evidence" value="ECO:0007669"/>
    <property type="project" value="UniProtKB-SubCell"/>
</dbReference>
<dbReference type="PANTHER" id="PTHR42711">
    <property type="entry name" value="ABC TRANSPORTER ATP-BINDING PROTEIN"/>
    <property type="match status" value="1"/>
</dbReference>
<evidence type="ECO:0000256" key="1">
    <source>
        <dbReference type="ARBA" id="ARBA00004202"/>
    </source>
</evidence>
<dbReference type="SUPFAM" id="SSF52540">
    <property type="entry name" value="P-loop containing nucleoside triphosphate hydrolases"/>
    <property type="match status" value="1"/>
</dbReference>
<reference evidence="10" key="1">
    <citation type="submission" date="2016-10" db="EMBL/GenBank/DDBJ databases">
        <authorList>
            <person name="Varghese N."/>
            <person name="Submissions S."/>
        </authorList>
    </citation>
    <scope>NUCLEOTIDE SEQUENCE [LARGE SCALE GENOMIC DNA]</scope>
    <source>
        <strain evidence="10">DSM 44498</strain>
    </source>
</reference>
<keyword evidence="6" id="KW-0046">Antibiotic resistance</keyword>
<feature type="region of interest" description="Disordered" evidence="7">
    <location>
        <begin position="50"/>
        <end position="78"/>
    </location>
</feature>
<comment type="similarity">
    <text evidence="2">Belongs to the ABC transporter superfamily.</text>
</comment>
<feature type="domain" description="ABC transporter" evidence="8">
    <location>
        <begin position="82"/>
        <end position="305"/>
    </location>
</feature>
<proteinExistence type="inferred from homology"/>
<name>A0A1H4IDD1_9NOCA</name>
<evidence type="ECO:0000313" key="9">
    <source>
        <dbReference type="EMBL" id="SEB31328.1"/>
    </source>
</evidence>
<dbReference type="PANTHER" id="PTHR42711:SF5">
    <property type="entry name" value="ABC TRANSPORTER ATP-BINDING PROTEIN NATA"/>
    <property type="match status" value="1"/>
</dbReference>
<dbReference type="InterPro" id="IPR003439">
    <property type="entry name" value="ABC_transporter-like_ATP-bd"/>
</dbReference>
<evidence type="ECO:0000256" key="5">
    <source>
        <dbReference type="ARBA" id="ARBA00022840"/>
    </source>
</evidence>
<evidence type="ECO:0000256" key="7">
    <source>
        <dbReference type="SAM" id="MobiDB-lite"/>
    </source>
</evidence>
<evidence type="ECO:0000256" key="6">
    <source>
        <dbReference type="ARBA" id="ARBA00023251"/>
    </source>
</evidence>
<dbReference type="Pfam" id="PF00005">
    <property type="entry name" value="ABC_tran"/>
    <property type="match status" value="1"/>
</dbReference>
<dbReference type="PROSITE" id="PS50893">
    <property type="entry name" value="ABC_TRANSPORTER_2"/>
    <property type="match status" value="1"/>
</dbReference>
<dbReference type="AlphaFoldDB" id="A0A1H4IDD1"/>
<evidence type="ECO:0000256" key="3">
    <source>
        <dbReference type="ARBA" id="ARBA00022448"/>
    </source>
</evidence>
<dbReference type="InterPro" id="IPR027417">
    <property type="entry name" value="P-loop_NTPase"/>
</dbReference>
<dbReference type="GO" id="GO:0005524">
    <property type="term" value="F:ATP binding"/>
    <property type="evidence" value="ECO:0007669"/>
    <property type="project" value="UniProtKB-KW"/>
</dbReference>
<dbReference type="Proteomes" id="UP000183561">
    <property type="component" value="Unassembled WGS sequence"/>
</dbReference>
<dbReference type="GO" id="GO:0046677">
    <property type="term" value="P:response to antibiotic"/>
    <property type="evidence" value="ECO:0007669"/>
    <property type="project" value="UniProtKB-KW"/>
</dbReference>
<accession>A0A1H4IDD1</accession>
<evidence type="ECO:0000256" key="2">
    <source>
        <dbReference type="ARBA" id="ARBA00005417"/>
    </source>
</evidence>
<keyword evidence="4" id="KW-0547">Nucleotide-binding</keyword>
<keyword evidence="5 9" id="KW-0067">ATP-binding</keyword>
<evidence type="ECO:0000259" key="8">
    <source>
        <dbReference type="PROSITE" id="PS50893"/>
    </source>
</evidence>
<dbReference type="GO" id="GO:0016887">
    <property type="term" value="F:ATP hydrolysis activity"/>
    <property type="evidence" value="ECO:0007669"/>
    <property type="project" value="InterPro"/>
</dbReference>
<dbReference type="CDD" id="cd03230">
    <property type="entry name" value="ABC_DR_subfamily_A"/>
    <property type="match status" value="1"/>
</dbReference>
<dbReference type="Gene3D" id="3.40.50.300">
    <property type="entry name" value="P-loop containing nucleotide triphosphate hydrolases"/>
    <property type="match status" value="1"/>
</dbReference>